<dbReference type="InterPro" id="IPR050595">
    <property type="entry name" value="Bact_response_regulator"/>
</dbReference>
<dbReference type="Proteomes" id="UP000823201">
    <property type="component" value="Unassembled WGS sequence"/>
</dbReference>
<sequence>MNEETRDDVTTTMNHYQGKEGRKMENENSKIKSESLKNRVLVVDDQYGIRILIKEILKKDGIEALLASNGAQALDVLSRKKPKLVLLDMRIPGMSGVDILKKIKEISPATVVMIMTAYGDDAMISEAKKNGAVAYFPKPFDINELLHAVHHALFGSISKKSDRSL</sequence>
<accession>A0ABS2QB00</accession>
<keyword evidence="1 2" id="KW-0597">Phosphoprotein</keyword>
<comment type="caution">
    <text evidence="5">The sequence shown here is derived from an EMBL/GenBank/DDBJ whole genome shotgun (WGS) entry which is preliminary data.</text>
</comment>
<dbReference type="EMBL" id="JAFBEV010000029">
    <property type="protein sequence ID" value="MBM7658986.1"/>
    <property type="molecule type" value="Genomic_DNA"/>
</dbReference>
<dbReference type="InterPro" id="IPR011006">
    <property type="entry name" value="CheY-like_superfamily"/>
</dbReference>
<feature type="domain" description="Response regulatory" evidence="4">
    <location>
        <begin position="39"/>
        <end position="153"/>
    </location>
</feature>
<evidence type="ECO:0000256" key="1">
    <source>
        <dbReference type="ARBA" id="ARBA00022553"/>
    </source>
</evidence>
<evidence type="ECO:0000256" key="3">
    <source>
        <dbReference type="SAM" id="MobiDB-lite"/>
    </source>
</evidence>
<feature type="region of interest" description="Disordered" evidence="3">
    <location>
        <begin position="1"/>
        <end position="30"/>
    </location>
</feature>
<gene>
    <name evidence="5" type="ORF">JOC27_002462</name>
</gene>
<name>A0ABS2QB00_9BACL</name>
<organism evidence="5 6">
    <name type="scientific">Sporolactobacillus spathodeae</name>
    <dbReference type="NCBI Taxonomy" id="1465502"/>
    <lineage>
        <taxon>Bacteria</taxon>
        <taxon>Bacillati</taxon>
        <taxon>Bacillota</taxon>
        <taxon>Bacilli</taxon>
        <taxon>Bacillales</taxon>
        <taxon>Sporolactobacillaceae</taxon>
        <taxon>Sporolactobacillus</taxon>
    </lineage>
</organism>
<evidence type="ECO:0000256" key="2">
    <source>
        <dbReference type="PROSITE-ProRule" id="PRU00169"/>
    </source>
</evidence>
<reference evidence="5 6" key="1">
    <citation type="submission" date="2021-01" db="EMBL/GenBank/DDBJ databases">
        <title>Genomic Encyclopedia of Type Strains, Phase IV (KMG-IV): sequencing the most valuable type-strain genomes for metagenomic binning, comparative biology and taxonomic classification.</title>
        <authorList>
            <person name="Goeker M."/>
        </authorList>
    </citation>
    <scope>NUCLEOTIDE SEQUENCE [LARGE SCALE GENOMIC DNA]</scope>
    <source>
        <strain evidence="5 6">DSM 100968</strain>
    </source>
</reference>
<feature type="modified residue" description="4-aspartylphosphate" evidence="2">
    <location>
        <position position="88"/>
    </location>
</feature>
<protein>
    <submittedName>
        <fullName evidence="5">Two-component system response regulator (Stage 0 sporulation protein F)</fullName>
    </submittedName>
</protein>
<proteinExistence type="predicted"/>
<evidence type="ECO:0000259" key="4">
    <source>
        <dbReference type="PROSITE" id="PS50110"/>
    </source>
</evidence>
<evidence type="ECO:0000313" key="6">
    <source>
        <dbReference type="Proteomes" id="UP000823201"/>
    </source>
</evidence>
<dbReference type="Gene3D" id="3.40.50.2300">
    <property type="match status" value="1"/>
</dbReference>
<evidence type="ECO:0000313" key="5">
    <source>
        <dbReference type="EMBL" id="MBM7658986.1"/>
    </source>
</evidence>
<feature type="compositionally biased region" description="Basic and acidic residues" evidence="3">
    <location>
        <begin position="17"/>
        <end position="30"/>
    </location>
</feature>
<dbReference type="InterPro" id="IPR001789">
    <property type="entry name" value="Sig_transdc_resp-reg_receiver"/>
</dbReference>
<keyword evidence="6" id="KW-1185">Reference proteome</keyword>
<dbReference type="RefSeq" id="WP_338062811.1">
    <property type="nucleotide sequence ID" value="NZ_CBCRXA010000006.1"/>
</dbReference>
<dbReference type="Pfam" id="PF00072">
    <property type="entry name" value="Response_reg"/>
    <property type="match status" value="1"/>
</dbReference>
<dbReference type="SMART" id="SM00448">
    <property type="entry name" value="REC"/>
    <property type="match status" value="1"/>
</dbReference>
<dbReference type="PANTHER" id="PTHR44591">
    <property type="entry name" value="STRESS RESPONSE REGULATOR PROTEIN 1"/>
    <property type="match status" value="1"/>
</dbReference>
<dbReference type="PANTHER" id="PTHR44591:SF3">
    <property type="entry name" value="RESPONSE REGULATORY DOMAIN-CONTAINING PROTEIN"/>
    <property type="match status" value="1"/>
</dbReference>
<dbReference type="PROSITE" id="PS50110">
    <property type="entry name" value="RESPONSE_REGULATORY"/>
    <property type="match status" value="1"/>
</dbReference>
<dbReference type="SUPFAM" id="SSF52172">
    <property type="entry name" value="CheY-like"/>
    <property type="match status" value="1"/>
</dbReference>